<feature type="transmembrane region" description="Helical" evidence="1">
    <location>
        <begin position="115"/>
        <end position="131"/>
    </location>
</feature>
<sequence length="292" mass="31922">MERGCVMRYLWSIPAAVVAWFVGGFSATYLKGLPDGTTFFVPPRIDLLVLGGFTGGVLAGLLIGRIRIAVPVVLMVAAGMWWATGTSFGVRDLLITLLVASAVGAFFGAVGNRSSVVAAFALALPVAWYAMRPAEQLGDWRWIWQLNGLLVGAGLALLLYIACWKRGWRSVSSWLPLTGFYLVCFAAVASIRLVGQSSGKPMDAVGDASTEAFFQSFEPMLREYWPWMVVGVLLAIPMTALKLRALPPPPPPPDPYAERSNDAVLSDDLDWIDQIEPRRRLLPRRSAEEHLT</sequence>
<accession>A0A542DV13</accession>
<feature type="transmembrane region" description="Helical" evidence="1">
    <location>
        <begin position="90"/>
        <end position="108"/>
    </location>
</feature>
<evidence type="ECO:0000256" key="1">
    <source>
        <dbReference type="SAM" id="Phobius"/>
    </source>
</evidence>
<feature type="transmembrane region" description="Helical" evidence="1">
    <location>
        <begin position="9"/>
        <end position="30"/>
    </location>
</feature>
<keyword evidence="3" id="KW-1185">Reference proteome</keyword>
<evidence type="ECO:0000313" key="3">
    <source>
        <dbReference type="Proteomes" id="UP000316298"/>
    </source>
</evidence>
<protein>
    <submittedName>
        <fullName evidence="2">Uncharacterized protein</fullName>
    </submittedName>
</protein>
<dbReference type="Proteomes" id="UP000316298">
    <property type="component" value="Unassembled WGS sequence"/>
</dbReference>
<keyword evidence="1" id="KW-0812">Transmembrane</keyword>
<organism evidence="2 3">
    <name type="scientific">Kribbella jejuensis</name>
    <dbReference type="NCBI Taxonomy" id="236068"/>
    <lineage>
        <taxon>Bacteria</taxon>
        <taxon>Bacillati</taxon>
        <taxon>Actinomycetota</taxon>
        <taxon>Actinomycetes</taxon>
        <taxon>Propionibacteriales</taxon>
        <taxon>Kribbellaceae</taxon>
        <taxon>Kribbella</taxon>
    </lineage>
</organism>
<feature type="transmembrane region" description="Helical" evidence="1">
    <location>
        <begin position="224"/>
        <end position="241"/>
    </location>
</feature>
<feature type="transmembrane region" description="Helical" evidence="1">
    <location>
        <begin position="68"/>
        <end position="84"/>
    </location>
</feature>
<dbReference type="AlphaFoldDB" id="A0A542DV13"/>
<gene>
    <name evidence="2" type="ORF">FB475_6605</name>
</gene>
<feature type="transmembrane region" description="Helical" evidence="1">
    <location>
        <begin position="45"/>
        <end position="63"/>
    </location>
</feature>
<proteinExistence type="predicted"/>
<keyword evidence="1" id="KW-1133">Transmembrane helix</keyword>
<feature type="transmembrane region" description="Helical" evidence="1">
    <location>
        <begin position="174"/>
        <end position="194"/>
    </location>
</feature>
<comment type="caution">
    <text evidence="2">The sequence shown here is derived from an EMBL/GenBank/DDBJ whole genome shotgun (WGS) entry which is preliminary data.</text>
</comment>
<dbReference type="EMBL" id="VFMM01000003">
    <property type="protein sequence ID" value="TQJ06929.1"/>
    <property type="molecule type" value="Genomic_DNA"/>
</dbReference>
<keyword evidence="1" id="KW-0472">Membrane</keyword>
<name>A0A542DV13_9ACTN</name>
<reference evidence="2 3" key="1">
    <citation type="submission" date="2019-06" db="EMBL/GenBank/DDBJ databases">
        <title>Sequencing the genomes of 1000 actinobacteria strains.</title>
        <authorList>
            <person name="Klenk H.-P."/>
        </authorList>
    </citation>
    <scope>NUCLEOTIDE SEQUENCE [LARGE SCALE GENOMIC DNA]</scope>
    <source>
        <strain evidence="2 3">DSM 17305</strain>
    </source>
</reference>
<evidence type="ECO:0000313" key="2">
    <source>
        <dbReference type="EMBL" id="TQJ06929.1"/>
    </source>
</evidence>
<feature type="transmembrane region" description="Helical" evidence="1">
    <location>
        <begin position="143"/>
        <end position="162"/>
    </location>
</feature>